<evidence type="ECO:0008006" key="7">
    <source>
        <dbReference type="Google" id="ProtNLM"/>
    </source>
</evidence>
<dbReference type="FunFam" id="4.10.960.10:FF:000001">
    <property type="entry name" value="60S ribosomal protein L3"/>
    <property type="match status" value="1"/>
</dbReference>
<dbReference type="GO" id="GO:0003735">
    <property type="term" value="F:structural constituent of ribosome"/>
    <property type="evidence" value="ECO:0007669"/>
    <property type="project" value="InterPro"/>
</dbReference>
<dbReference type="GO" id="GO:0022625">
    <property type="term" value="C:cytosolic large ribosomal subunit"/>
    <property type="evidence" value="ECO:0007669"/>
    <property type="project" value="TreeGrafter"/>
</dbReference>
<accession>A0AAU9K8N2</accession>
<dbReference type="GO" id="GO:0003723">
    <property type="term" value="F:RNA binding"/>
    <property type="evidence" value="ECO:0007669"/>
    <property type="project" value="TreeGrafter"/>
</dbReference>
<dbReference type="InterPro" id="IPR045077">
    <property type="entry name" value="L3_arc_euk"/>
</dbReference>
<comment type="similarity">
    <text evidence="1">Belongs to the universal ribosomal protein uL3 family.</text>
</comment>
<evidence type="ECO:0000313" key="5">
    <source>
        <dbReference type="EMBL" id="CAG9333491.1"/>
    </source>
</evidence>
<dbReference type="Gene3D" id="2.40.30.10">
    <property type="entry name" value="Translation factors"/>
    <property type="match status" value="1"/>
</dbReference>
<dbReference type="Proteomes" id="UP001162131">
    <property type="component" value="Unassembled WGS sequence"/>
</dbReference>
<sequence>MSHRKFERPRHGSLGFLPRKRAKHHRGRVRSFPKDDPSKAPHLTAFIGYKAGMTHILREVNKPGSKLHQKEVIEAVTIVETPPMVIVGLVGYIETPRGLKALTTVWAQHLSEECKRRFYRNWVKSKKRAFVKYAAKYESGTEIKRALDRIKKYCSVVRVIAHTQTQLVGFSQKKAHIMEIQVNGGANIAEKVDWAYAKFEQKVAVSEVFQPNEMIDTIGVCKGKGFSGVVRRWGVKLLQRKTHRGRRKIACIGPWHPSRVNFAVPRAGQRGYHHRTEINKKIYRIGKAEDPKNGSTDQDITEKKITPMGGFAHYGVVKNDFLMVKGAIIGTRKRVITLRKSLITNVSRAAAEQISLKFIDTSSKFGHGRWQTSDEKYAFFGPLARKQHKEEAKASS</sequence>
<dbReference type="Gene3D" id="4.10.960.10">
    <property type="entry name" value="Ribosomal protein L3, domain 3"/>
    <property type="match status" value="1"/>
</dbReference>
<dbReference type="EMBL" id="CAJZBQ010000056">
    <property type="protein sequence ID" value="CAG9333491.1"/>
    <property type="molecule type" value="Genomic_DNA"/>
</dbReference>
<keyword evidence="2" id="KW-0689">Ribosomal protein</keyword>
<dbReference type="InterPro" id="IPR000597">
    <property type="entry name" value="Ribosomal_uL3"/>
</dbReference>
<dbReference type="AlphaFoldDB" id="A0AAU9K8N2"/>
<keyword evidence="3" id="KW-0687">Ribonucleoprotein</keyword>
<dbReference type="Gene3D" id="3.30.1430.10">
    <property type="match status" value="1"/>
</dbReference>
<dbReference type="PANTHER" id="PTHR11363">
    <property type="entry name" value="60S RIBOSOMAL PROTEIN L3-RELATED"/>
    <property type="match status" value="1"/>
</dbReference>
<comment type="caution">
    <text evidence="5">The sequence shown here is derived from an EMBL/GenBank/DDBJ whole genome shotgun (WGS) entry which is preliminary data.</text>
</comment>
<keyword evidence="6" id="KW-1185">Reference proteome</keyword>
<evidence type="ECO:0000256" key="1">
    <source>
        <dbReference type="ARBA" id="ARBA00006540"/>
    </source>
</evidence>
<dbReference type="FunFam" id="2.40.30.10:FF:000079">
    <property type="entry name" value="60S ribosomal protein L3"/>
    <property type="match status" value="1"/>
</dbReference>
<feature type="region of interest" description="Disordered" evidence="4">
    <location>
        <begin position="1"/>
        <end position="38"/>
    </location>
</feature>
<dbReference type="FunFam" id="2.40.30.10:FF:000351">
    <property type="entry name" value="Ribosomal protein L3"/>
    <property type="match status" value="1"/>
</dbReference>
<dbReference type="GO" id="GO:0006412">
    <property type="term" value="P:translation"/>
    <property type="evidence" value="ECO:0007669"/>
    <property type="project" value="InterPro"/>
</dbReference>
<protein>
    <recommendedName>
        <fullName evidence="7">60S ribosomal protein L3</fullName>
    </recommendedName>
</protein>
<dbReference type="InterPro" id="IPR044892">
    <property type="entry name" value="Ribosomal_L3_dom_3_arc_sf"/>
</dbReference>
<evidence type="ECO:0000256" key="4">
    <source>
        <dbReference type="SAM" id="MobiDB-lite"/>
    </source>
</evidence>
<dbReference type="FunFam" id="3.30.1430.10:FF:000001">
    <property type="entry name" value="60S ribosomal protein L3"/>
    <property type="match status" value="1"/>
</dbReference>
<evidence type="ECO:0000256" key="3">
    <source>
        <dbReference type="ARBA" id="ARBA00023274"/>
    </source>
</evidence>
<reference evidence="5" key="1">
    <citation type="submission" date="2021-09" db="EMBL/GenBank/DDBJ databases">
        <authorList>
            <consortium name="AG Swart"/>
            <person name="Singh M."/>
            <person name="Singh A."/>
            <person name="Seah K."/>
            <person name="Emmerich C."/>
        </authorList>
    </citation>
    <scope>NUCLEOTIDE SEQUENCE</scope>
    <source>
        <strain evidence="5">ATCC30299</strain>
    </source>
</reference>
<organism evidence="5 6">
    <name type="scientific">Blepharisma stoltei</name>
    <dbReference type="NCBI Taxonomy" id="1481888"/>
    <lineage>
        <taxon>Eukaryota</taxon>
        <taxon>Sar</taxon>
        <taxon>Alveolata</taxon>
        <taxon>Ciliophora</taxon>
        <taxon>Postciliodesmatophora</taxon>
        <taxon>Heterotrichea</taxon>
        <taxon>Heterotrichida</taxon>
        <taxon>Blepharismidae</taxon>
        <taxon>Blepharisma</taxon>
    </lineage>
</organism>
<dbReference type="SUPFAM" id="SSF50447">
    <property type="entry name" value="Translation proteins"/>
    <property type="match status" value="1"/>
</dbReference>
<dbReference type="Pfam" id="PF00297">
    <property type="entry name" value="Ribosomal_L3"/>
    <property type="match status" value="1"/>
</dbReference>
<name>A0AAU9K8N2_9CILI</name>
<dbReference type="InterPro" id="IPR009000">
    <property type="entry name" value="Transl_B-barrel_sf"/>
</dbReference>
<gene>
    <name evidence="5" type="ORF">BSTOLATCC_MIC58302</name>
</gene>
<dbReference type="PANTHER" id="PTHR11363:SF5">
    <property type="entry name" value="LARGE RIBOSOMAL SUBUNIT PROTEIN UL3"/>
    <property type="match status" value="1"/>
</dbReference>
<feature type="compositionally biased region" description="Basic residues" evidence="4">
    <location>
        <begin position="18"/>
        <end position="31"/>
    </location>
</feature>
<evidence type="ECO:0000313" key="6">
    <source>
        <dbReference type="Proteomes" id="UP001162131"/>
    </source>
</evidence>
<proteinExistence type="inferred from homology"/>
<evidence type="ECO:0000256" key="2">
    <source>
        <dbReference type="ARBA" id="ARBA00022980"/>
    </source>
</evidence>